<protein>
    <submittedName>
        <fullName evidence="2">Uncharacterized protein</fullName>
    </submittedName>
</protein>
<dbReference type="EMBL" id="QGKY02001250">
    <property type="protein sequence ID" value="KAF2562812.1"/>
    <property type="molecule type" value="Genomic_DNA"/>
</dbReference>
<accession>A0A8S9I089</accession>
<dbReference type="AlphaFoldDB" id="A0A8S9I089"/>
<gene>
    <name evidence="2" type="ORF">F2Q70_00017684</name>
</gene>
<keyword evidence="1" id="KW-0732">Signal</keyword>
<feature type="chain" id="PRO_5035825715" evidence="1">
    <location>
        <begin position="21"/>
        <end position="319"/>
    </location>
</feature>
<comment type="caution">
    <text evidence="2">The sequence shown here is derived from an EMBL/GenBank/DDBJ whole genome shotgun (WGS) entry which is preliminary data.</text>
</comment>
<proteinExistence type="predicted"/>
<feature type="signal peptide" evidence="1">
    <location>
        <begin position="1"/>
        <end position="20"/>
    </location>
</feature>
<name>A0A8S9I089_BRACR</name>
<organism evidence="2">
    <name type="scientific">Brassica cretica</name>
    <name type="common">Mustard</name>
    <dbReference type="NCBI Taxonomy" id="69181"/>
    <lineage>
        <taxon>Eukaryota</taxon>
        <taxon>Viridiplantae</taxon>
        <taxon>Streptophyta</taxon>
        <taxon>Embryophyta</taxon>
        <taxon>Tracheophyta</taxon>
        <taxon>Spermatophyta</taxon>
        <taxon>Magnoliopsida</taxon>
        <taxon>eudicotyledons</taxon>
        <taxon>Gunneridae</taxon>
        <taxon>Pentapetalae</taxon>
        <taxon>rosids</taxon>
        <taxon>malvids</taxon>
        <taxon>Brassicales</taxon>
        <taxon>Brassicaceae</taxon>
        <taxon>Brassiceae</taxon>
        <taxon>Brassica</taxon>
    </lineage>
</organism>
<sequence length="319" mass="36140">MVTGGPLFIMVLSSAKAVIAFSGGSSLWFCQEVHQGVGFVVLEQEIFSGLGRFKYVRRVRFIDVSSARWEIKDLLTECVATWGGAGAFTDHIIGLSTPLVMFLSSPELNSRLDHGASSWLQTTWRGAMSFAEARNQVLMNLALIPYEIFRDLRQDGVLWEGLGRDEADWLIQIWPKGRLIRSKYGRWYGPPVRTSPYFCTLAHLLLNTLLNPSQLNTFSSFVLFFKLTLPLKLDYRRSLVKLGTVKTFLIKNLTKEHPLGQNFDERKRVKSPTTRDWPITTSLAHHRHILYSSSELILVAPHFTQLLVGLKCSDTPDLP</sequence>
<evidence type="ECO:0000256" key="1">
    <source>
        <dbReference type="SAM" id="SignalP"/>
    </source>
</evidence>
<evidence type="ECO:0000313" key="2">
    <source>
        <dbReference type="EMBL" id="KAF2562812.1"/>
    </source>
</evidence>
<reference evidence="2" key="1">
    <citation type="submission" date="2019-12" db="EMBL/GenBank/DDBJ databases">
        <title>Genome sequencing and annotation of Brassica cretica.</title>
        <authorList>
            <person name="Studholme D.J."/>
            <person name="Sarris P.F."/>
        </authorList>
    </citation>
    <scope>NUCLEOTIDE SEQUENCE</scope>
    <source>
        <strain evidence="2">PFS-102/07</strain>
        <tissue evidence="2">Leaf</tissue>
    </source>
</reference>